<keyword evidence="13" id="KW-0521">NADP</keyword>
<keyword evidence="17" id="KW-1185">Reference proteome</keyword>
<evidence type="ECO:0000256" key="6">
    <source>
        <dbReference type="ARBA" id="ARBA00022605"/>
    </source>
</evidence>
<evidence type="ECO:0000259" key="14">
    <source>
        <dbReference type="Pfam" id="PF00742"/>
    </source>
</evidence>
<evidence type="ECO:0000256" key="8">
    <source>
        <dbReference type="ARBA" id="ARBA00023002"/>
    </source>
</evidence>
<evidence type="ECO:0000256" key="9">
    <source>
        <dbReference type="ARBA" id="ARBA00023053"/>
    </source>
</evidence>
<dbReference type="GO" id="GO:0009086">
    <property type="term" value="P:methionine biosynthetic process"/>
    <property type="evidence" value="ECO:0007669"/>
    <property type="project" value="UniProtKB-KW"/>
</dbReference>
<comment type="caution">
    <text evidence="16">The sequence shown here is derived from an EMBL/GenBank/DDBJ whole genome shotgun (WGS) entry which is preliminary data.</text>
</comment>
<name>A0A562JHC6_9FIRM</name>
<evidence type="ECO:0000313" key="17">
    <source>
        <dbReference type="Proteomes" id="UP000315343"/>
    </source>
</evidence>
<evidence type="ECO:0000256" key="10">
    <source>
        <dbReference type="ARBA" id="ARBA00023167"/>
    </source>
</evidence>
<keyword evidence="8" id="KW-0560">Oxidoreductase</keyword>
<dbReference type="GO" id="GO:0050661">
    <property type="term" value="F:NADP binding"/>
    <property type="evidence" value="ECO:0007669"/>
    <property type="project" value="InterPro"/>
</dbReference>
<accession>A0A562JHC6</accession>
<dbReference type="Proteomes" id="UP000315343">
    <property type="component" value="Unassembled WGS sequence"/>
</dbReference>
<dbReference type="NCBIfam" id="NF004976">
    <property type="entry name" value="PRK06349.1"/>
    <property type="match status" value="1"/>
</dbReference>
<keyword evidence="6" id="KW-0028">Amino-acid biosynthesis</keyword>
<dbReference type="GO" id="GO:0004412">
    <property type="term" value="F:homoserine dehydrogenase activity"/>
    <property type="evidence" value="ECO:0007669"/>
    <property type="project" value="UniProtKB-EC"/>
</dbReference>
<gene>
    <name evidence="16" type="ORF">LY60_00881</name>
</gene>
<proteinExistence type="inferred from homology"/>
<dbReference type="InterPro" id="IPR036291">
    <property type="entry name" value="NAD(P)-bd_dom_sf"/>
</dbReference>
<sequence>MINQTIKVAILGFGNVGQAFAKLLNEKRTEIMKEYGCDVKVVAVSTGSRGCLVNENGIDLEKACNDMINFHKFDENSKDFSNLNSMEIAEIVDYDVIMELTPLKIFSGQPAIDHIKTALNRQKHAISANKGPIAWSYKSLRNLAEKQGVLFYFETTVMDGTPVFNLVDETLKMCRVTEVKGILNSTTNFVLEELAKGKKYDDVIEEGKARGFVEADPSMDIEGWDAAAKTAALLNVLMDADITPYDVERKGIEDITYEQIMDAERKGNTIKLLCYGGIENGKVVGRVSPQEFPKGSLLAGITGTSSVVTITTDLMGTISIVEHDPEIEQTAYGVFSDLIRVIYNMKNKREN</sequence>
<comment type="pathway">
    <text evidence="1">Amino-acid biosynthesis; L-threonine biosynthesis; L-threonine from L-aspartate: step 3/5.</text>
</comment>
<feature type="binding site" evidence="13">
    <location>
        <begin position="12"/>
        <end position="17"/>
    </location>
    <ligand>
        <name>NADP(+)</name>
        <dbReference type="ChEBI" id="CHEBI:58349"/>
    </ligand>
</feature>
<feature type="binding site" evidence="13">
    <location>
        <position position="130"/>
    </location>
    <ligand>
        <name>NADPH</name>
        <dbReference type="ChEBI" id="CHEBI:57783"/>
    </ligand>
</feature>
<keyword evidence="7" id="KW-0791">Threonine biosynthesis</keyword>
<dbReference type="GO" id="GO:0009088">
    <property type="term" value="P:threonine biosynthetic process"/>
    <property type="evidence" value="ECO:0007669"/>
    <property type="project" value="UniProtKB-UniPathway"/>
</dbReference>
<evidence type="ECO:0000256" key="2">
    <source>
        <dbReference type="ARBA" id="ARBA00005062"/>
    </source>
</evidence>
<reference evidence="16 17" key="1">
    <citation type="submission" date="2019-07" db="EMBL/GenBank/DDBJ databases">
        <title>Genomic Encyclopedia of Type Strains, Phase I: the one thousand microbial genomes (KMG-I) project.</title>
        <authorList>
            <person name="Kyrpides N."/>
        </authorList>
    </citation>
    <scope>NUCLEOTIDE SEQUENCE [LARGE SCALE GENOMIC DNA]</scope>
    <source>
        <strain evidence="16 17">DSM 13558</strain>
    </source>
</reference>
<dbReference type="PANTHER" id="PTHR43331:SF1">
    <property type="entry name" value="HOMOSERINE DEHYDROGENASE"/>
    <property type="match status" value="1"/>
</dbReference>
<evidence type="ECO:0000256" key="4">
    <source>
        <dbReference type="ARBA" id="ARBA00013213"/>
    </source>
</evidence>
<dbReference type="Pfam" id="PF00742">
    <property type="entry name" value="Homoserine_dh"/>
    <property type="match status" value="1"/>
</dbReference>
<evidence type="ECO:0000256" key="11">
    <source>
        <dbReference type="ARBA" id="ARBA00048841"/>
    </source>
</evidence>
<evidence type="ECO:0000256" key="7">
    <source>
        <dbReference type="ARBA" id="ARBA00022697"/>
    </source>
</evidence>
<evidence type="ECO:0000313" key="16">
    <source>
        <dbReference type="EMBL" id="TWH82580.1"/>
    </source>
</evidence>
<dbReference type="PANTHER" id="PTHR43331">
    <property type="entry name" value="HOMOSERINE DEHYDROGENASE"/>
    <property type="match status" value="1"/>
</dbReference>
<dbReference type="OrthoDB" id="9808167at2"/>
<dbReference type="PIRSF" id="PIRSF036497">
    <property type="entry name" value="HDH_short"/>
    <property type="match status" value="1"/>
</dbReference>
<dbReference type="AlphaFoldDB" id="A0A562JHC6"/>
<dbReference type="EMBL" id="VLKH01000002">
    <property type="protein sequence ID" value="TWH82580.1"/>
    <property type="molecule type" value="Genomic_DNA"/>
</dbReference>
<dbReference type="UniPathway" id="UPA00050">
    <property type="reaction ID" value="UER00063"/>
</dbReference>
<dbReference type="SUPFAM" id="SSF55347">
    <property type="entry name" value="Glyceraldehyde-3-phosphate dehydrogenase-like, C-terminal domain"/>
    <property type="match status" value="1"/>
</dbReference>
<comment type="pathway">
    <text evidence="2">Amino-acid biosynthesis; L-methionine biosynthesis via de novo pathway; L-homoserine from L-aspartate: step 3/3.</text>
</comment>
<dbReference type="RefSeq" id="WP_145080464.1">
    <property type="nucleotide sequence ID" value="NZ_JBCFAR010000001.1"/>
</dbReference>
<keyword evidence="9" id="KW-0915">Sodium</keyword>
<feature type="domain" description="Homoserine dehydrogenase catalytic" evidence="14">
    <location>
        <begin position="162"/>
        <end position="339"/>
    </location>
</feature>
<evidence type="ECO:0000256" key="13">
    <source>
        <dbReference type="PIRSR" id="PIRSR036497-2"/>
    </source>
</evidence>
<evidence type="ECO:0000259" key="15">
    <source>
        <dbReference type="Pfam" id="PF03447"/>
    </source>
</evidence>
<evidence type="ECO:0000256" key="12">
    <source>
        <dbReference type="PIRSR" id="PIRSR036497-1"/>
    </source>
</evidence>
<evidence type="ECO:0000256" key="3">
    <source>
        <dbReference type="ARBA" id="ARBA00006753"/>
    </source>
</evidence>
<feature type="active site" description="Proton donor" evidence="12">
    <location>
        <position position="229"/>
    </location>
</feature>
<dbReference type="SUPFAM" id="SSF51735">
    <property type="entry name" value="NAD(P)-binding Rossmann-fold domains"/>
    <property type="match status" value="1"/>
</dbReference>
<organism evidence="16 17">
    <name type="scientific">Sedimentibacter saalensis</name>
    <dbReference type="NCBI Taxonomy" id="130788"/>
    <lineage>
        <taxon>Bacteria</taxon>
        <taxon>Bacillati</taxon>
        <taxon>Bacillota</taxon>
        <taxon>Tissierellia</taxon>
        <taxon>Sedimentibacter</taxon>
    </lineage>
</organism>
<dbReference type="Gene3D" id="3.40.50.720">
    <property type="entry name" value="NAD(P)-binding Rossmann-like Domain"/>
    <property type="match status" value="1"/>
</dbReference>
<evidence type="ECO:0000256" key="1">
    <source>
        <dbReference type="ARBA" id="ARBA00005056"/>
    </source>
</evidence>
<feature type="domain" description="Aspartate/homoserine dehydrogenase NAD-binding" evidence="15">
    <location>
        <begin position="12"/>
        <end position="154"/>
    </location>
</feature>
<evidence type="ECO:0000256" key="5">
    <source>
        <dbReference type="ARBA" id="ARBA00013376"/>
    </source>
</evidence>
<comment type="similarity">
    <text evidence="3">Belongs to the homoserine dehydrogenase family.</text>
</comment>
<dbReference type="UniPathway" id="UPA00051">
    <property type="reaction ID" value="UER00465"/>
</dbReference>
<dbReference type="EC" id="1.1.1.3" evidence="4"/>
<dbReference type="Pfam" id="PF03447">
    <property type="entry name" value="NAD_binding_3"/>
    <property type="match status" value="1"/>
</dbReference>
<feature type="binding site" evidence="13">
    <location>
        <position position="214"/>
    </location>
    <ligand>
        <name>L-homoserine</name>
        <dbReference type="ChEBI" id="CHEBI:57476"/>
    </ligand>
</feature>
<dbReference type="InterPro" id="IPR001342">
    <property type="entry name" value="HDH_cat"/>
</dbReference>
<protein>
    <recommendedName>
        <fullName evidence="5">Homoserine dehydrogenase</fullName>
        <ecNumber evidence="4">1.1.1.3</ecNumber>
    </recommendedName>
</protein>
<dbReference type="InterPro" id="IPR022697">
    <property type="entry name" value="HDH_short"/>
</dbReference>
<dbReference type="InterPro" id="IPR005106">
    <property type="entry name" value="Asp/hSer_DH_NAD-bd"/>
</dbReference>
<dbReference type="Gene3D" id="3.30.360.10">
    <property type="entry name" value="Dihydrodipicolinate Reductase, domain 2"/>
    <property type="match status" value="1"/>
</dbReference>
<dbReference type="FunFam" id="3.30.360.10:FF:000005">
    <property type="entry name" value="Homoserine dehydrogenase"/>
    <property type="match status" value="1"/>
</dbReference>
<comment type="catalytic activity">
    <reaction evidence="11">
        <text>L-homoserine + NADP(+) = L-aspartate 4-semialdehyde + NADPH + H(+)</text>
        <dbReference type="Rhea" id="RHEA:15761"/>
        <dbReference type="ChEBI" id="CHEBI:15378"/>
        <dbReference type="ChEBI" id="CHEBI:57476"/>
        <dbReference type="ChEBI" id="CHEBI:57783"/>
        <dbReference type="ChEBI" id="CHEBI:58349"/>
        <dbReference type="ChEBI" id="CHEBI:537519"/>
        <dbReference type="EC" id="1.1.1.3"/>
    </reaction>
    <physiologicalReaction direction="right-to-left" evidence="11">
        <dbReference type="Rhea" id="RHEA:15763"/>
    </physiologicalReaction>
</comment>
<keyword evidence="10" id="KW-0486">Methionine biosynthesis</keyword>